<evidence type="ECO:0000313" key="3">
    <source>
        <dbReference type="Proteomes" id="UP000654075"/>
    </source>
</evidence>
<keyword evidence="3" id="KW-1185">Reference proteome</keyword>
<gene>
    <name evidence="2" type="ORF">PGLA1383_LOCUS39221</name>
</gene>
<feature type="region of interest" description="Disordered" evidence="1">
    <location>
        <begin position="1"/>
        <end position="40"/>
    </location>
</feature>
<dbReference type="Proteomes" id="UP000654075">
    <property type="component" value="Unassembled WGS sequence"/>
</dbReference>
<name>A0A813GBY7_POLGL</name>
<accession>A0A813GBY7</accession>
<feature type="non-terminal residue" evidence="2">
    <location>
        <position position="154"/>
    </location>
</feature>
<evidence type="ECO:0000256" key="1">
    <source>
        <dbReference type="SAM" id="MobiDB-lite"/>
    </source>
</evidence>
<organism evidence="2 3">
    <name type="scientific">Polarella glacialis</name>
    <name type="common">Dinoflagellate</name>
    <dbReference type="NCBI Taxonomy" id="89957"/>
    <lineage>
        <taxon>Eukaryota</taxon>
        <taxon>Sar</taxon>
        <taxon>Alveolata</taxon>
        <taxon>Dinophyceae</taxon>
        <taxon>Suessiales</taxon>
        <taxon>Suessiaceae</taxon>
        <taxon>Polarella</taxon>
    </lineage>
</organism>
<feature type="non-terminal residue" evidence="2">
    <location>
        <position position="1"/>
    </location>
</feature>
<reference evidence="2" key="1">
    <citation type="submission" date="2021-02" db="EMBL/GenBank/DDBJ databases">
        <authorList>
            <person name="Dougan E. K."/>
            <person name="Rhodes N."/>
            <person name="Thang M."/>
            <person name="Chan C."/>
        </authorList>
    </citation>
    <scope>NUCLEOTIDE SEQUENCE</scope>
</reference>
<sequence length="154" mass="16471">VKPVFGGSSLDPEGGATGEQSREDSTDAPGPSQRRPQRRKVLPGFAVVAVNNVTGDVGLMQQQLLKPQVTLWVRVELLHPSQIYAEMYGPEAEQVHELDGHATPGVPGEVTFGNATIGQPARIGPPAPRCACIAMEDEEAQILTRWTICGVMFG</sequence>
<comment type="caution">
    <text evidence="2">The sequence shown here is derived from an EMBL/GenBank/DDBJ whole genome shotgun (WGS) entry which is preliminary data.</text>
</comment>
<protein>
    <submittedName>
        <fullName evidence="2">Uncharacterized protein</fullName>
    </submittedName>
</protein>
<evidence type="ECO:0000313" key="2">
    <source>
        <dbReference type="EMBL" id="CAE8621703.1"/>
    </source>
</evidence>
<proteinExistence type="predicted"/>
<dbReference type="EMBL" id="CAJNNV010027799">
    <property type="protein sequence ID" value="CAE8621703.1"/>
    <property type="molecule type" value="Genomic_DNA"/>
</dbReference>
<dbReference type="AlphaFoldDB" id="A0A813GBY7"/>